<name>A0ABR4B4N4_9LECA</name>
<dbReference type="EMBL" id="JBHFEH010000024">
    <property type="protein sequence ID" value="KAL2052842.1"/>
    <property type="molecule type" value="Genomic_DNA"/>
</dbReference>
<sequence length="104" mass="11302">MRRTEGPPWLEQRIWATSKMNMVLADLTSPQNGLGFMVDVFMSAEGWHPGTAGVARVVDGCGVQMLRDVFYIVTGVKTDDAIVSLEEKSSQTDGIPLSGDEELG</sequence>
<dbReference type="Proteomes" id="UP001590951">
    <property type="component" value="Unassembled WGS sequence"/>
</dbReference>
<protein>
    <submittedName>
        <fullName evidence="1">Uncharacterized protein</fullName>
    </submittedName>
</protein>
<organism evidence="1 2">
    <name type="scientific">Lepraria finkii</name>
    <dbReference type="NCBI Taxonomy" id="1340010"/>
    <lineage>
        <taxon>Eukaryota</taxon>
        <taxon>Fungi</taxon>
        <taxon>Dikarya</taxon>
        <taxon>Ascomycota</taxon>
        <taxon>Pezizomycotina</taxon>
        <taxon>Lecanoromycetes</taxon>
        <taxon>OSLEUM clade</taxon>
        <taxon>Lecanoromycetidae</taxon>
        <taxon>Lecanorales</taxon>
        <taxon>Lecanorineae</taxon>
        <taxon>Stereocaulaceae</taxon>
        <taxon>Lepraria</taxon>
    </lineage>
</organism>
<evidence type="ECO:0000313" key="1">
    <source>
        <dbReference type="EMBL" id="KAL2052842.1"/>
    </source>
</evidence>
<comment type="caution">
    <text evidence="1">The sequence shown here is derived from an EMBL/GenBank/DDBJ whole genome shotgun (WGS) entry which is preliminary data.</text>
</comment>
<gene>
    <name evidence="1" type="ORF">ABVK25_006781</name>
</gene>
<keyword evidence="2" id="KW-1185">Reference proteome</keyword>
<evidence type="ECO:0000313" key="2">
    <source>
        <dbReference type="Proteomes" id="UP001590951"/>
    </source>
</evidence>
<accession>A0ABR4B4N4</accession>
<proteinExistence type="predicted"/>
<reference evidence="1 2" key="1">
    <citation type="submission" date="2024-09" db="EMBL/GenBank/DDBJ databases">
        <title>Rethinking Asexuality: The Enigmatic Case of Functional Sexual Genes in Lepraria (Stereocaulaceae).</title>
        <authorList>
            <person name="Doellman M."/>
            <person name="Sun Y."/>
            <person name="Barcenas-Pena A."/>
            <person name="Lumbsch H.T."/>
            <person name="Grewe F."/>
        </authorList>
    </citation>
    <scope>NUCLEOTIDE SEQUENCE [LARGE SCALE GENOMIC DNA]</scope>
    <source>
        <strain evidence="1 2">Grewe 0041</strain>
    </source>
</reference>